<dbReference type="InterPro" id="IPR036397">
    <property type="entry name" value="RNaseH_sf"/>
</dbReference>
<dbReference type="EMBL" id="JYDW01000209">
    <property type="protein sequence ID" value="KRZ51928.1"/>
    <property type="molecule type" value="Genomic_DNA"/>
</dbReference>
<dbReference type="PANTHER" id="PTHR37984">
    <property type="entry name" value="PROTEIN CBG26694"/>
    <property type="match status" value="1"/>
</dbReference>
<dbReference type="STRING" id="6335.A0A0V1KX89"/>
<dbReference type="Proteomes" id="UP000054721">
    <property type="component" value="Unassembled WGS sequence"/>
</dbReference>
<keyword evidence="3" id="KW-1185">Reference proteome</keyword>
<dbReference type="AlphaFoldDB" id="A0A0V1KX89"/>
<dbReference type="InterPro" id="IPR050951">
    <property type="entry name" value="Retrovirus_Pol_polyprotein"/>
</dbReference>
<sequence>MWRRDNDVGGVPDVLTRRSVFSYCAKLVSHFPVCGWLRIAAAYIKRKANDAATSWVEVIDGDKLRGLIQETALAVKKRDPARGRWDVSAEEAKIWVDASSLAISVALEVGGSIVEDAAPQFGPKLADEENSIDDRLCDSASMGVRRPLRKSQAEDESSWKSTLKSACNKADELTRVPRRWLKPPVAGPSLVCAATADLGVERMIADVHHARGHPGIRRTLYLARWTDPTVSKRQGRQVISVCEPCKSLDPARGKWKRGSLEVEERRTVTDPHRLQTIAVCFLATIEIGGGVLRTGAPEELLTDNDTAFRGRIFTDFIARWGVRVRYRCAYAASGNGIAKRCHRSVKVIAARKNCTVEEAMYLYNVTPRDSRNPWTAPANVVHAYAVRVDSVWVRPPGARCDTRHQKGTAVEVDRMPRHVRDLRRRTPSVSGASDFSEQTADEEEEMIIHLLPRDAEDADQFAEPAKVPTPEGVYYDGPFWDDARLRHGDVTQVLELECRPSTVVGALLFANLSPERIKRFLKNRP</sequence>
<feature type="domain" description="DUF7047" evidence="1">
    <location>
        <begin position="16"/>
        <end position="77"/>
    </location>
</feature>
<dbReference type="InterPro" id="IPR055475">
    <property type="entry name" value="DUF7047"/>
</dbReference>
<dbReference type="OrthoDB" id="5920386at2759"/>
<comment type="caution">
    <text evidence="2">The sequence shown here is derived from an EMBL/GenBank/DDBJ whole genome shotgun (WGS) entry which is preliminary data.</text>
</comment>
<name>A0A0V1KX89_9BILA</name>
<dbReference type="Pfam" id="PF23088">
    <property type="entry name" value="DUF7047"/>
    <property type="match status" value="1"/>
</dbReference>
<reference evidence="2 3" key="1">
    <citation type="submission" date="2015-05" db="EMBL/GenBank/DDBJ databases">
        <title>Evolution of Trichinella species and genotypes.</title>
        <authorList>
            <person name="Korhonen P.K."/>
            <person name="Edoardo P."/>
            <person name="Giuseppe L.R."/>
            <person name="Gasser R.B."/>
        </authorList>
    </citation>
    <scope>NUCLEOTIDE SEQUENCE [LARGE SCALE GENOMIC DNA]</scope>
    <source>
        <strain evidence="2">ISS10</strain>
    </source>
</reference>
<dbReference type="Gene3D" id="3.30.420.10">
    <property type="entry name" value="Ribonuclease H-like superfamily/Ribonuclease H"/>
    <property type="match status" value="1"/>
</dbReference>
<dbReference type="InterPro" id="IPR012337">
    <property type="entry name" value="RNaseH-like_sf"/>
</dbReference>
<dbReference type="PANTHER" id="PTHR37984:SF5">
    <property type="entry name" value="PROTEIN NYNRIN-LIKE"/>
    <property type="match status" value="1"/>
</dbReference>
<dbReference type="SUPFAM" id="SSF53098">
    <property type="entry name" value="Ribonuclease H-like"/>
    <property type="match status" value="1"/>
</dbReference>
<organism evidence="2 3">
    <name type="scientific">Trichinella nativa</name>
    <dbReference type="NCBI Taxonomy" id="6335"/>
    <lineage>
        <taxon>Eukaryota</taxon>
        <taxon>Metazoa</taxon>
        <taxon>Ecdysozoa</taxon>
        <taxon>Nematoda</taxon>
        <taxon>Enoplea</taxon>
        <taxon>Dorylaimia</taxon>
        <taxon>Trichinellida</taxon>
        <taxon>Trichinellidae</taxon>
        <taxon>Trichinella</taxon>
    </lineage>
</organism>
<gene>
    <name evidence="2" type="ORF">T02_4539</name>
</gene>
<proteinExistence type="predicted"/>
<evidence type="ECO:0000259" key="1">
    <source>
        <dbReference type="Pfam" id="PF23088"/>
    </source>
</evidence>
<protein>
    <recommendedName>
        <fullName evidence="1">DUF7047 domain-containing protein</fullName>
    </recommendedName>
</protein>
<accession>A0A0V1KX89</accession>
<evidence type="ECO:0000313" key="3">
    <source>
        <dbReference type="Proteomes" id="UP000054721"/>
    </source>
</evidence>
<dbReference type="GO" id="GO:0003676">
    <property type="term" value="F:nucleic acid binding"/>
    <property type="evidence" value="ECO:0007669"/>
    <property type="project" value="InterPro"/>
</dbReference>
<evidence type="ECO:0000313" key="2">
    <source>
        <dbReference type="EMBL" id="KRZ51928.1"/>
    </source>
</evidence>